<evidence type="ECO:0000256" key="7">
    <source>
        <dbReference type="ARBA" id="ARBA00022722"/>
    </source>
</evidence>
<dbReference type="GO" id="GO:0004535">
    <property type="term" value="F:poly(A)-specific ribonuclease activity"/>
    <property type="evidence" value="ECO:0007669"/>
    <property type="project" value="UniProtKB-EC"/>
</dbReference>
<dbReference type="GO" id="GO:0003723">
    <property type="term" value="F:RNA binding"/>
    <property type="evidence" value="ECO:0007669"/>
    <property type="project" value="UniProtKB-KW"/>
</dbReference>
<evidence type="ECO:0000256" key="3">
    <source>
        <dbReference type="ARBA" id="ARBA00004496"/>
    </source>
</evidence>
<dbReference type="InterPro" id="IPR012337">
    <property type="entry name" value="RNaseH-like_sf"/>
</dbReference>
<dbReference type="STRING" id="70667.A0A183SVA0"/>
<name>A0A183SVA0_SCHSO</name>
<keyword evidence="9" id="KW-0378">Hydrolase</keyword>
<keyword evidence="13" id="KW-0804">Transcription</keyword>
<comment type="similarity">
    <text evidence="4">Belongs to the CAF1 family.</text>
</comment>
<evidence type="ECO:0000256" key="11">
    <source>
        <dbReference type="ARBA" id="ARBA00022884"/>
    </source>
</evidence>
<comment type="catalytic activity">
    <reaction evidence="1">
        <text>Exonucleolytic cleavage of poly(A) to 5'-AMP.</text>
        <dbReference type="EC" id="3.1.13.4"/>
    </reaction>
</comment>
<evidence type="ECO:0000256" key="10">
    <source>
        <dbReference type="ARBA" id="ARBA00022839"/>
    </source>
</evidence>
<dbReference type="EC" id="3.1.13.4" evidence="5"/>
<keyword evidence="14" id="KW-0539">Nucleus</keyword>
<dbReference type="Pfam" id="PF04857">
    <property type="entry name" value="CAF1"/>
    <property type="match status" value="1"/>
</dbReference>
<dbReference type="InterPro" id="IPR006941">
    <property type="entry name" value="RNase_CAF1"/>
</dbReference>
<keyword evidence="12" id="KW-0805">Transcription regulation</keyword>
<evidence type="ECO:0000256" key="8">
    <source>
        <dbReference type="ARBA" id="ARBA00022723"/>
    </source>
</evidence>
<evidence type="ECO:0000256" key="1">
    <source>
        <dbReference type="ARBA" id="ARBA00001663"/>
    </source>
</evidence>
<dbReference type="GO" id="GO:0030014">
    <property type="term" value="C:CCR4-NOT complex"/>
    <property type="evidence" value="ECO:0007669"/>
    <property type="project" value="InterPro"/>
</dbReference>
<dbReference type="GO" id="GO:0046872">
    <property type="term" value="F:metal ion binding"/>
    <property type="evidence" value="ECO:0007669"/>
    <property type="project" value="UniProtKB-KW"/>
</dbReference>
<evidence type="ECO:0000256" key="13">
    <source>
        <dbReference type="ARBA" id="ARBA00023163"/>
    </source>
</evidence>
<reference evidence="15 16" key="2">
    <citation type="submission" date="2018-11" db="EMBL/GenBank/DDBJ databases">
        <authorList>
            <consortium name="Pathogen Informatics"/>
        </authorList>
    </citation>
    <scope>NUCLEOTIDE SEQUENCE [LARGE SCALE GENOMIC DNA]</scope>
    <source>
        <strain evidence="15 16">NST_G2</strain>
    </source>
</reference>
<evidence type="ECO:0000313" key="16">
    <source>
        <dbReference type="Proteomes" id="UP000275846"/>
    </source>
</evidence>
<dbReference type="AlphaFoldDB" id="A0A183SVA0"/>
<evidence type="ECO:0000256" key="2">
    <source>
        <dbReference type="ARBA" id="ARBA00004123"/>
    </source>
</evidence>
<evidence type="ECO:0000256" key="9">
    <source>
        <dbReference type="ARBA" id="ARBA00022801"/>
    </source>
</evidence>
<keyword evidence="16" id="KW-1185">Reference proteome</keyword>
<evidence type="ECO:0000256" key="4">
    <source>
        <dbReference type="ARBA" id="ARBA00008372"/>
    </source>
</evidence>
<dbReference type="GO" id="GO:0005737">
    <property type="term" value="C:cytoplasm"/>
    <property type="evidence" value="ECO:0007669"/>
    <property type="project" value="UniProtKB-SubCell"/>
</dbReference>
<dbReference type="Gene3D" id="3.30.420.10">
    <property type="entry name" value="Ribonuclease H-like superfamily/Ribonuclease H"/>
    <property type="match status" value="1"/>
</dbReference>
<sequence length="92" mass="10708">MPENFVEFQKMLAIFFPRIIDLKAMMNEHKFLKGGLQELADALHVPRIGLQHQAGSDAMLTGETFFRFLEVWFCIGQSYLLRNTLMESWNPT</sequence>
<dbReference type="Proteomes" id="UP000275846">
    <property type="component" value="Unassembled WGS sequence"/>
</dbReference>
<keyword evidence="8" id="KW-0479">Metal-binding</keyword>
<protein>
    <recommendedName>
        <fullName evidence="5">poly(A)-specific ribonuclease</fullName>
        <ecNumber evidence="5">3.1.13.4</ecNumber>
    </recommendedName>
</protein>
<dbReference type="SUPFAM" id="SSF53098">
    <property type="entry name" value="Ribonuclease H-like"/>
    <property type="match status" value="1"/>
</dbReference>
<reference evidence="17" key="1">
    <citation type="submission" date="2016-06" db="UniProtKB">
        <authorList>
            <consortium name="WormBaseParasite"/>
        </authorList>
    </citation>
    <scope>IDENTIFICATION</scope>
</reference>
<dbReference type="PANTHER" id="PTHR10797">
    <property type="entry name" value="CCR4-NOT TRANSCRIPTION COMPLEX SUBUNIT"/>
    <property type="match status" value="1"/>
</dbReference>
<evidence type="ECO:0000256" key="5">
    <source>
        <dbReference type="ARBA" id="ARBA00012161"/>
    </source>
</evidence>
<proteinExistence type="inferred from homology"/>
<keyword evidence="10" id="KW-0269">Exonuclease</keyword>
<dbReference type="EMBL" id="UYSU01034496">
    <property type="protein sequence ID" value="VDL94533.1"/>
    <property type="molecule type" value="Genomic_DNA"/>
</dbReference>
<comment type="subcellular location">
    <subcellularLocation>
        <location evidence="3">Cytoplasm</location>
    </subcellularLocation>
    <subcellularLocation>
        <location evidence="2">Nucleus</location>
    </subcellularLocation>
</comment>
<dbReference type="InterPro" id="IPR036397">
    <property type="entry name" value="RNaseH_sf"/>
</dbReference>
<accession>A0A183SVA0</accession>
<keyword evidence="6" id="KW-0963">Cytoplasm</keyword>
<keyword evidence="7" id="KW-0540">Nuclease</keyword>
<evidence type="ECO:0000313" key="17">
    <source>
        <dbReference type="WBParaSite" id="SSLN_0000846601-mRNA-1"/>
    </source>
</evidence>
<organism evidence="17">
    <name type="scientific">Schistocephalus solidus</name>
    <name type="common">Tapeworm</name>
    <dbReference type="NCBI Taxonomy" id="70667"/>
    <lineage>
        <taxon>Eukaryota</taxon>
        <taxon>Metazoa</taxon>
        <taxon>Spiralia</taxon>
        <taxon>Lophotrochozoa</taxon>
        <taxon>Platyhelminthes</taxon>
        <taxon>Cestoda</taxon>
        <taxon>Eucestoda</taxon>
        <taxon>Diphyllobothriidea</taxon>
        <taxon>Diphyllobothriidae</taxon>
        <taxon>Schistocephalus</taxon>
    </lineage>
</organism>
<gene>
    <name evidence="15" type="ORF">SSLN_LOCUS8148</name>
</gene>
<dbReference type="WBParaSite" id="SSLN_0000846601-mRNA-1">
    <property type="protein sequence ID" value="SSLN_0000846601-mRNA-1"/>
    <property type="gene ID" value="SSLN_0000846601"/>
</dbReference>
<evidence type="ECO:0000313" key="15">
    <source>
        <dbReference type="EMBL" id="VDL94533.1"/>
    </source>
</evidence>
<evidence type="ECO:0000256" key="6">
    <source>
        <dbReference type="ARBA" id="ARBA00022490"/>
    </source>
</evidence>
<dbReference type="OrthoDB" id="1164111at2759"/>
<evidence type="ECO:0000256" key="14">
    <source>
        <dbReference type="ARBA" id="ARBA00023242"/>
    </source>
</evidence>
<dbReference type="GO" id="GO:0005634">
    <property type="term" value="C:nucleus"/>
    <property type="evidence" value="ECO:0007669"/>
    <property type="project" value="UniProtKB-SubCell"/>
</dbReference>
<dbReference type="InterPro" id="IPR039637">
    <property type="entry name" value="CNOT7/CNOT8/Pop2"/>
</dbReference>
<keyword evidence="11" id="KW-0694">RNA-binding</keyword>
<evidence type="ECO:0000256" key="12">
    <source>
        <dbReference type="ARBA" id="ARBA00023015"/>
    </source>
</evidence>